<reference evidence="1 2" key="1">
    <citation type="submission" date="2019-08" db="EMBL/GenBank/DDBJ databases">
        <title>In-depth cultivation of the pig gut microbiome towards novel bacterial diversity and tailored functional studies.</title>
        <authorList>
            <person name="Wylensek D."/>
            <person name="Hitch T.C.A."/>
            <person name="Clavel T."/>
        </authorList>
    </citation>
    <scope>NUCLEOTIDE SEQUENCE [LARGE SCALE GENOMIC DNA]</scope>
    <source>
        <strain evidence="1 2">WCA-SAB-591-4A-A</strain>
    </source>
</reference>
<dbReference type="AlphaFoldDB" id="A0A6N7XEW2"/>
<dbReference type="EMBL" id="VUNE01000004">
    <property type="protein sequence ID" value="MST62902.1"/>
    <property type="molecule type" value="Genomic_DNA"/>
</dbReference>
<gene>
    <name evidence="1" type="ORF">FYJ71_07955</name>
</gene>
<dbReference type="PANTHER" id="PTHR30032">
    <property type="entry name" value="N-ACETYLMURAMOYL-L-ALANINE AMIDASE-RELATED"/>
    <property type="match status" value="1"/>
</dbReference>
<sequence length="353" mass="39156">MKTSRRISIILGLTMLFSSIITPVYGLETNKNNENVAFESTNAREKTEINVTRISGNDRYDTSVEIAKVIASTYNESDNKVSVFASGESFSDSLSAGCLASEYNAPLLLVKKNEIPGSVREFYSKYLKYDTFLVGGKNTISEVVEQQIKKDLLTEIASFERLSDKNRFDTAIKVFQQILTKRRIIAVGDVSNLYNPDQFSDALTATPFLYQRSKNGNVEILLPNFPERIISVDTVFGGIDSVPTPKLGKEKLRLAGEDRYKTAVEVAKAYKTMLNMDIDTVVITSGEDYPDALCAGPLASNKKAAILLTNSKKLNVDTKEYIKSNPNIKNIIIVGGENSVSKDVEKELLNIRQ</sequence>
<organism evidence="1 2">
    <name type="scientific">Peptostreptococcus porci</name>
    <dbReference type="NCBI Taxonomy" id="2652282"/>
    <lineage>
        <taxon>Bacteria</taxon>
        <taxon>Bacillati</taxon>
        <taxon>Bacillota</taxon>
        <taxon>Clostridia</taxon>
        <taxon>Peptostreptococcales</taxon>
        <taxon>Peptostreptococcaceae</taxon>
        <taxon>Peptostreptococcus</taxon>
    </lineage>
</organism>
<evidence type="ECO:0000313" key="1">
    <source>
        <dbReference type="EMBL" id="MST62902.1"/>
    </source>
</evidence>
<keyword evidence="2" id="KW-1185">Reference proteome</keyword>
<comment type="caution">
    <text evidence="1">The sequence shown here is derived from an EMBL/GenBank/DDBJ whole genome shotgun (WGS) entry which is preliminary data.</text>
</comment>
<dbReference type="Proteomes" id="UP000440713">
    <property type="component" value="Unassembled WGS sequence"/>
</dbReference>
<dbReference type="Gene3D" id="3.40.50.12090">
    <property type="match status" value="2"/>
</dbReference>
<dbReference type="PANTHER" id="PTHR30032:SF8">
    <property type="entry name" value="GERMINATION-SPECIFIC N-ACETYLMURAMOYL-L-ALANINE AMIDASE"/>
    <property type="match status" value="1"/>
</dbReference>
<dbReference type="Pfam" id="PF04122">
    <property type="entry name" value="CW_binding_2"/>
    <property type="match status" value="2"/>
</dbReference>
<evidence type="ECO:0000313" key="2">
    <source>
        <dbReference type="Proteomes" id="UP000440713"/>
    </source>
</evidence>
<protein>
    <submittedName>
        <fullName evidence="1">Cell wall-binding repeat-containing protein</fullName>
    </submittedName>
</protein>
<name>A0A6N7XEW2_9FIRM</name>
<dbReference type="RefSeq" id="WP_154538379.1">
    <property type="nucleotide sequence ID" value="NZ_VUNE01000004.1"/>
</dbReference>
<proteinExistence type="predicted"/>
<dbReference type="InterPro" id="IPR007253">
    <property type="entry name" value="Cell_wall-bd_2"/>
</dbReference>
<dbReference type="InterPro" id="IPR051922">
    <property type="entry name" value="Bact_Sporulation_Assoc"/>
</dbReference>
<accession>A0A6N7XEW2</accession>